<dbReference type="GO" id="GO:0005044">
    <property type="term" value="F:scavenger receptor activity"/>
    <property type="evidence" value="ECO:0007669"/>
    <property type="project" value="TreeGrafter"/>
</dbReference>
<keyword evidence="7" id="KW-0325">Glycoprotein</keyword>
<gene>
    <name evidence="10" type="ORF">ONE63_004618</name>
</gene>
<evidence type="ECO:0000256" key="7">
    <source>
        <dbReference type="ARBA" id="ARBA00023180"/>
    </source>
</evidence>
<evidence type="ECO:0000256" key="6">
    <source>
        <dbReference type="ARBA" id="ARBA00023136"/>
    </source>
</evidence>
<name>A0AAV7X3J7_9NEOP</name>
<feature type="transmembrane region" description="Helical" evidence="9">
    <location>
        <begin position="469"/>
        <end position="492"/>
    </location>
</feature>
<dbReference type="Proteomes" id="UP001075354">
    <property type="component" value="Chromosome 16"/>
</dbReference>
<evidence type="ECO:0000256" key="2">
    <source>
        <dbReference type="ARBA" id="ARBA00010532"/>
    </source>
</evidence>
<comment type="subcellular location">
    <subcellularLocation>
        <location evidence="1">Cell membrane</location>
    </subcellularLocation>
</comment>
<evidence type="ECO:0000313" key="11">
    <source>
        <dbReference type="Proteomes" id="UP001075354"/>
    </source>
</evidence>
<evidence type="ECO:0000256" key="3">
    <source>
        <dbReference type="ARBA" id="ARBA00022475"/>
    </source>
</evidence>
<evidence type="ECO:0000256" key="8">
    <source>
        <dbReference type="SAM" id="MobiDB-lite"/>
    </source>
</evidence>
<keyword evidence="5 9" id="KW-1133">Transmembrane helix</keyword>
<dbReference type="InterPro" id="IPR002159">
    <property type="entry name" value="CD36_fam"/>
</dbReference>
<keyword evidence="3" id="KW-1003">Cell membrane</keyword>
<feature type="region of interest" description="Disordered" evidence="8">
    <location>
        <begin position="1"/>
        <end position="30"/>
    </location>
</feature>
<keyword evidence="6 9" id="KW-0472">Membrane</keyword>
<sequence>MGWLRPLRPPRPQRGRAAPRHPPGSGSDRSPRERVLLWLGGVALLLGLLLALFWTQLLALVVHSELTLTPRSTSYRVWRDTPVPLKLDFYFWNWTNPHEVNDPEKVPHFEQMGPYRFRETKEKVNITWNGNGTISFRQLRRWYFDAEYSNGSLSDNVTTINVVALTAAHVVRDWLFIMRRSVELALRSTNQDIAITRTAGQFLFEGYDDPLITIASTVPALAGVSIPNFDKFGWFYTRNGSVEYDGLFNMDTGALDIGHLGELRKWNFNNFTPYYEGSCGDLRGSAGELWPPGRSPADRVSLFAPDLCRSVSLDFAGRMQEAGVDGLRFEGGPLMLDNGQLDADNACFCDGQCVAGGVANVSACRYGAPAFVSFPHFHLADPAYRAAVGGMRPSADSHAFYIALEPTYGIPLDVAARFQINLLVRRDPYITMLSRVPEQLMFPVIWFEQRAAITPELAVPLRLLLQLPLVLHVTAAALAVAGAGCVAAGVVLRRQRRGLRANTLALVAAVVAKSAAAG</sequence>
<protein>
    <recommendedName>
        <fullName evidence="12">Protein peste-like</fullName>
    </recommendedName>
</protein>
<evidence type="ECO:0000256" key="5">
    <source>
        <dbReference type="ARBA" id="ARBA00022989"/>
    </source>
</evidence>
<keyword evidence="11" id="KW-1185">Reference proteome</keyword>
<evidence type="ECO:0008006" key="12">
    <source>
        <dbReference type="Google" id="ProtNLM"/>
    </source>
</evidence>
<dbReference type="PANTHER" id="PTHR11923:SF93">
    <property type="entry name" value="GH07959P-RELATED"/>
    <property type="match status" value="1"/>
</dbReference>
<dbReference type="GO" id="GO:0005886">
    <property type="term" value="C:plasma membrane"/>
    <property type="evidence" value="ECO:0007669"/>
    <property type="project" value="UniProtKB-SubCell"/>
</dbReference>
<dbReference type="PANTHER" id="PTHR11923">
    <property type="entry name" value="SCAVENGER RECEPTOR CLASS B TYPE-1 SR-B1"/>
    <property type="match status" value="1"/>
</dbReference>
<evidence type="ECO:0000256" key="9">
    <source>
        <dbReference type="SAM" id="Phobius"/>
    </source>
</evidence>
<keyword evidence="4 9" id="KW-0812">Transmembrane</keyword>
<evidence type="ECO:0000313" key="10">
    <source>
        <dbReference type="EMBL" id="KAJ1519319.1"/>
    </source>
</evidence>
<dbReference type="PRINTS" id="PR01609">
    <property type="entry name" value="CD36FAMILY"/>
</dbReference>
<dbReference type="AlphaFoldDB" id="A0AAV7X3J7"/>
<dbReference type="GO" id="GO:0005737">
    <property type="term" value="C:cytoplasm"/>
    <property type="evidence" value="ECO:0007669"/>
    <property type="project" value="TreeGrafter"/>
</dbReference>
<comment type="similarity">
    <text evidence="2">Belongs to the CD36 family.</text>
</comment>
<dbReference type="EMBL" id="JAPTSV010000016">
    <property type="protein sequence ID" value="KAJ1519319.1"/>
    <property type="molecule type" value="Genomic_DNA"/>
</dbReference>
<accession>A0AAV7X3J7</accession>
<proteinExistence type="inferred from homology"/>
<evidence type="ECO:0000256" key="4">
    <source>
        <dbReference type="ARBA" id="ARBA00022692"/>
    </source>
</evidence>
<dbReference type="Pfam" id="PF01130">
    <property type="entry name" value="CD36"/>
    <property type="match status" value="1"/>
</dbReference>
<comment type="caution">
    <text evidence="10">The sequence shown here is derived from an EMBL/GenBank/DDBJ whole genome shotgun (WGS) entry which is preliminary data.</text>
</comment>
<evidence type="ECO:0000256" key="1">
    <source>
        <dbReference type="ARBA" id="ARBA00004236"/>
    </source>
</evidence>
<organism evidence="10 11">
    <name type="scientific">Megalurothrips usitatus</name>
    <name type="common">bean blossom thrips</name>
    <dbReference type="NCBI Taxonomy" id="439358"/>
    <lineage>
        <taxon>Eukaryota</taxon>
        <taxon>Metazoa</taxon>
        <taxon>Ecdysozoa</taxon>
        <taxon>Arthropoda</taxon>
        <taxon>Hexapoda</taxon>
        <taxon>Insecta</taxon>
        <taxon>Pterygota</taxon>
        <taxon>Neoptera</taxon>
        <taxon>Paraneoptera</taxon>
        <taxon>Thysanoptera</taxon>
        <taxon>Terebrantia</taxon>
        <taxon>Thripoidea</taxon>
        <taxon>Thripidae</taxon>
        <taxon>Megalurothrips</taxon>
    </lineage>
</organism>
<reference evidence="10" key="1">
    <citation type="submission" date="2022-12" db="EMBL/GenBank/DDBJ databases">
        <title>Chromosome-level genome assembly of the bean flower thrips Megalurothrips usitatus.</title>
        <authorList>
            <person name="Ma L."/>
            <person name="Liu Q."/>
            <person name="Li H."/>
            <person name="Cai W."/>
        </authorList>
    </citation>
    <scope>NUCLEOTIDE SEQUENCE</scope>
    <source>
        <strain evidence="10">Cailab_2022a</strain>
    </source>
</reference>
<feature type="transmembrane region" description="Helical" evidence="9">
    <location>
        <begin position="35"/>
        <end position="62"/>
    </location>
</feature>